<keyword evidence="5" id="KW-0482">Metalloprotease</keyword>
<evidence type="ECO:0000256" key="1">
    <source>
        <dbReference type="ARBA" id="ARBA00022670"/>
    </source>
</evidence>
<evidence type="ECO:0000256" key="2">
    <source>
        <dbReference type="ARBA" id="ARBA00022723"/>
    </source>
</evidence>
<dbReference type="GO" id="GO:0008237">
    <property type="term" value="F:metallopeptidase activity"/>
    <property type="evidence" value="ECO:0007669"/>
    <property type="project" value="UniProtKB-KW"/>
</dbReference>
<dbReference type="GO" id="GO:0006508">
    <property type="term" value="P:proteolysis"/>
    <property type="evidence" value="ECO:0007669"/>
    <property type="project" value="UniProtKB-KW"/>
</dbReference>
<proteinExistence type="predicted"/>
<evidence type="ECO:0000256" key="4">
    <source>
        <dbReference type="ARBA" id="ARBA00022833"/>
    </source>
</evidence>
<evidence type="ECO:0000256" key="5">
    <source>
        <dbReference type="ARBA" id="ARBA00023049"/>
    </source>
</evidence>
<dbReference type="EMBL" id="CP135176">
    <property type="protein sequence ID" value="WZS85667.1"/>
    <property type="molecule type" value="Genomic_DNA"/>
</dbReference>
<name>A0AAN0N7R8_9VIBR</name>
<dbReference type="Gene3D" id="3.40.140.10">
    <property type="entry name" value="Cytidine Deaminase, domain 2"/>
    <property type="match status" value="1"/>
</dbReference>
<dbReference type="Proteomes" id="UP001441914">
    <property type="component" value="Chromosome 1"/>
</dbReference>
<evidence type="ECO:0000313" key="7">
    <source>
        <dbReference type="EMBL" id="WZS85667.1"/>
    </source>
</evidence>
<keyword evidence="8" id="KW-1185">Reference proteome</keyword>
<keyword evidence="4" id="KW-0862">Zinc</keyword>
<keyword evidence="1" id="KW-0645">Protease</keyword>
<protein>
    <submittedName>
        <fullName evidence="7">Mov34/MPN/PAD-1 family protein</fullName>
    </submittedName>
</protein>
<dbReference type="AlphaFoldDB" id="A0AAN0N7R8"/>
<dbReference type="Pfam" id="PF14464">
    <property type="entry name" value="Prok-JAB"/>
    <property type="match status" value="1"/>
</dbReference>
<evidence type="ECO:0000259" key="6">
    <source>
        <dbReference type="Pfam" id="PF14464"/>
    </source>
</evidence>
<dbReference type="RefSeq" id="WP_016800995.1">
    <property type="nucleotide sequence ID" value="NZ_AIDR02000027.1"/>
</dbReference>
<accession>A0AAN0N7R8</accession>
<dbReference type="PIRSF" id="PIRSF028170">
    <property type="entry name" value="CHP02256"/>
    <property type="match status" value="1"/>
</dbReference>
<reference evidence="7 8" key="1">
    <citation type="journal article" date="2024" name="Elife">
        <title>Polysaccharide breakdown products drive degradation-dispersal cycles of foraging bacteria through changes in metabolism and motility.</title>
        <authorList>
            <person name="Stubbusch A.K."/>
            <person name="Keegstra J.M."/>
            <person name="Schwartzman J."/>
            <person name="Pontrelli S."/>
            <person name="Clerc E.E."/>
            <person name="Stocker R."/>
            <person name="Magnabosco C."/>
            <person name="Schubert O.T."/>
            <person name="Ackermann M."/>
            <person name="D'Souza G.G."/>
        </authorList>
    </citation>
    <scope>NUCLEOTIDE SEQUENCE [LARGE SCALE GENOMIC DNA]</scope>
    <source>
        <strain evidence="7 8">ZF270</strain>
    </source>
</reference>
<feature type="domain" description="JAB" evidence="6">
    <location>
        <begin position="37"/>
        <end position="136"/>
    </location>
</feature>
<dbReference type="SUPFAM" id="SSF102712">
    <property type="entry name" value="JAB1/MPN domain"/>
    <property type="match status" value="1"/>
</dbReference>
<dbReference type="InterPro" id="IPR011952">
    <property type="entry name" value="CAP3"/>
</dbReference>
<dbReference type="InterPro" id="IPR028090">
    <property type="entry name" value="JAB_dom_prok"/>
</dbReference>
<evidence type="ECO:0000256" key="3">
    <source>
        <dbReference type="ARBA" id="ARBA00022801"/>
    </source>
</evidence>
<sequence>MTDDYCEVVFEDEEGQLVVFTEYVVKKLYQFRQLDGLSLEGAGVLIGERRGSHLVICDLSIPGDGDCRSRYEVNRKGLHHQKKVDTCFRSSGGFQQYLGEWHSHPEDFPTPSFKDEQSWKHNLVALKPMVIVIVGRKKLWVGKKFQDRIYPINIKKG</sequence>
<keyword evidence="3" id="KW-0378">Hydrolase</keyword>
<keyword evidence="2" id="KW-0479">Metal-binding</keyword>
<dbReference type="GO" id="GO:0046872">
    <property type="term" value="F:metal ion binding"/>
    <property type="evidence" value="ECO:0007669"/>
    <property type="project" value="UniProtKB-KW"/>
</dbReference>
<organism evidence="7 8">
    <name type="scientific">Vibrio cyclitrophicus ZF270</name>
    <dbReference type="NCBI Taxonomy" id="1136176"/>
    <lineage>
        <taxon>Bacteria</taxon>
        <taxon>Pseudomonadati</taxon>
        <taxon>Pseudomonadota</taxon>
        <taxon>Gammaproteobacteria</taxon>
        <taxon>Vibrionales</taxon>
        <taxon>Vibrionaceae</taxon>
        <taxon>Vibrio</taxon>
    </lineage>
</organism>
<evidence type="ECO:0000313" key="8">
    <source>
        <dbReference type="Proteomes" id="UP001441914"/>
    </source>
</evidence>
<gene>
    <name evidence="7" type="ORF">QYQ95_14680</name>
</gene>
<dbReference type="NCBIfam" id="TIGR02256">
    <property type="entry name" value="ICE_VC0181"/>
    <property type="match status" value="1"/>
</dbReference>